<protein>
    <submittedName>
        <fullName evidence="8">Flagella assembly protein j</fullName>
    </submittedName>
    <submittedName>
        <fullName evidence="9">Flagellar protein FlaJ</fullName>
    </submittedName>
</protein>
<feature type="transmembrane region" description="Helical" evidence="6">
    <location>
        <begin position="275"/>
        <end position="296"/>
    </location>
</feature>
<proteinExistence type="predicted"/>
<dbReference type="PANTHER" id="PTHR35402">
    <property type="entry name" value="INTEGRAL MEMBRANE PROTEIN-RELATED"/>
    <property type="match status" value="1"/>
</dbReference>
<feature type="transmembrane region" description="Helical" evidence="6">
    <location>
        <begin position="578"/>
        <end position="595"/>
    </location>
</feature>
<feature type="transmembrane region" description="Helical" evidence="6">
    <location>
        <begin position="631"/>
        <end position="652"/>
    </location>
</feature>
<evidence type="ECO:0000259" key="7">
    <source>
        <dbReference type="Pfam" id="PF00482"/>
    </source>
</evidence>
<keyword evidence="4 6" id="KW-1133">Transmembrane helix</keyword>
<organism evidence="9 10">
    <name type="scientific">Halopelagius longus</name>
    <dbReference type="NCBI Taxonomy" id="1236180"/>
    <lineage>
        <taxon>Archaea</taxon>
        <taxon>Methanobacteriati</taxon>
        <taxon>Methanobacteriota</taxon>
        <taxon>Stenosarchaea group</taxon>
        <taxon>Halobacteria</taxon>
        <taxon>Halobacteriales</taxon>
        <taxon>Haloferacaceae</taxon>
    </lineage>
</organism>
<dbReference type="PANTHER" id="PTHR35402:SF1">
    <property type="entry name" value="TYPE II SECRETION SYSTEM PROTEIN GSPF DOMAIN-CONTAINING PROTEIN"/>
    <property type="match status" value="1"/>
</dbReference>
<feature type="transmembrane region" description="Helical" evidence="6">
    <location>
        <begin position="396"/>
        <end position="415"/>
    </location>
</feature>
<reference evidence="10" key="1">
    <citation type="submission" date="2016-10" db="EMBL/GenBank/DDBJ databases">
        <authorList>
            <person name="Varghese N."/>
            <person name="Submissions S."/>
        </authorList>
    </citation>
    <scope>NUCLEOTIDE SEQUENCE [LARGE SCALE GENOMIC DNA]</scope>
    <source>
        <strain evidence="10">CGMCC 1.12397</strain>
    </source>
</reference>
<gene>
    <name evidence="8" type="ORF">DWB78_03220</name>
    <name evidence="9" type="ORF">SAMN05216278_1832</name>
</gene>
<dbReference type="InterPro" id="IPR056569">
    <property type="entry name" value="ArlJ-like"/>
</dbReference>
<feature type="domain" description="Type II secretion system protein GspF" evidence="7">
    <location>
        <begin position="471"/>
        <end position="595"/>
    </location>
</feature>
<feature type="transmembrane region" description="Helical" evidence="6">
    <location>
        <begin position="57"/>
        <end position="90"/>
    </location>
</feature>
<evidence type="ECO:0000256" key="5">
    <source>
        <dbReference type="ARBA" id="ARBA00023136"/>
    </source>
</evidence>
<evidence type="ECO:0000313" key="10">
    <source>
        <dbReference type="Proteomes" id="UP000199289"/>
    </source>
</evidence>
<reference evidence="8 11" key="3">
    <citation type="submission" date="2018-07" db="EMBL/GenBank/DDBJ databases">
        <title>Genome sequence of extremly halophilic archaeon Halopelagius longus strain BC12-B1.</title>
        <authorList>
            <person name="Zhang X."/>
        </authorList>
    </citation>
    <scope>NUCLEOTIDE SEQUENCE [LARGE SCALE GENOMIC DNA]</scope>
    <source>
        <strain evidence="8 11">BC12-B1</strain>
    </source>
</reference>
<keyword evidence="11" id="KW-1185">Reference proteome</keyword>
<feature type="transmembrane region" description="Helical" evidence="6">
    <location>
        <begin position="664"/>
        <end position="682"/>
    </location>
</feature>
<evidence type="ECO:0000313" key="11">
    <source>
        <dbReference type="Proteomes" id="UP000255421"/>
    </source>
</evidence>
<feature type="transmembrane region" description="Helical" evidence="6">
    <location>
        <begin position="302"/>
        <end position="322"/>
    </location>
</feature>
<dbReference type="InterPro" id="IPR018076">
    <property type="entry name" value="T2SS_GspF_dom"/>
</dbReference>
<dbReference type="OrthoDB" id="200343at2157"/>
<evidence type="ECO:0000313" key="8">
    <source>
        <dbReference type="EMBL" id="RDI70816.1"/>
    </source>
</evidence>
<feature type="domain" description="Type II secretion system protein GspF" evidence="7">
    <location>
        <begin position="163"/>
        <end position="289"/>
    </location>
</feature>
<accession>A0A1H1BK68</accession>
<dbReference type="EMBL" id="FNKQ01000002">
    <property type="protein sequence ID" value="SDQ52253.1"/>
    <property type="molecule type" value="Genomic_DNA"/>
</dbReference>
<keyword evidence="2" id="KW-1003">Cell membrane</keyword>
<comment type="subcellular location">
    <subcellularLocation>
        <location evidence="1">Cell membrane</location>
        <topology evidence="1">Multi-pass membrane protein</topology>
    </subcellularLocation>
</comment>
<feature type="transmembrane region" description="Helical" evidence="6">
    <location>
        <begin position="119"/>
        <end position="141"/>
    </location>
</feature>
<dbReference type="EMBL" id="QQST01000001">
    <property type="protein sequence ID" value="RDI70816.1"/>
    <property type="molecule type" value="Genomic_DNA"/>
</dbReference>
<sequence length="683" mass="74460">MSLDSKTSESGGLDRSTDALGDAFYPLFRLLFDEDGDFVADVELKLQQARIPATVELYLSNALAVGTLAGLLLWVVGSVLGYSLFAFGILSADSLSLGIPVADESTAQFLKSLTMPAGVLVSGLVFGSAGFGLGFGTLVAVPYSKASSREREINMLLPDAVSFMYALSVGGLNQLEILEAMGRAEDTYGEVACEFQSIVQETEYFGTDYRNAIREQAMLTPSDDLSQFLTDMLSIVNSGGNMEQFLDDKKEKHLRTAKQEQETILETLELFGEMYMTLSLFPLLLIIILVIMSMLNQAQQELLYATVYGLIPLTGVGFLVLVSTVKQDEPGDGYLQPSGGSKRLQQQHREGLLHMGLVESFVGDFGVFDRIRSREGTYKTRELLRQPHIFFRENPLYTLVVTVPAALVFVGVTASGGGAPLTWEGMLEQPVWGTFVWWYIPVYLVGIPLAFFYEWNVRSRKAVVGKLSDNLRKLSSANDTGQTLLESIKTVSDTSSGKLADEFDIMHAKVNYGMSLRGAMVEFNNKYHIPRLARTVKLISKAQEASSQITDVLTTAAQASENQDDIERERISRTRMQVAIILMTYLTLLAVMAILKTQFLDVMAGLSSQASSSGGAAAQQGGPSFGGSVDINLLSVLFFHAVTLQAALSGFISGYIRSAQLISGVKFVVILQTIALAVWVVVG</sequence>
<keyword evidence="3 6" id="KW-0812">Transmembrane</keyword>
<keyword evidence="9" id="KW-0969">Cilium</keyword>
<evidence type="ECO:0000256" key="6">
    <source>
        <dbReference type="SAM" id="Phobius"/>
    </source>
</evidence>
<dbReference type="Proteomes" id="UP000199289">
    <property type="component" value="Unassembled WGS sequence"/>
</dbReference>
<dbReference type="Gene3D" id="1.20.81.30">
    <property type="entry name" value="Type II secretion system (T2SS), domain F"/>
    <property type="match status" value="1"/>
</dbReference>
<dbReference type="GO" id="GO:0005886">
    <property type="term" value="C:plasma membrane"/>
    <property type="evidence" value="ECO:0007669"/>
    <property type="project" value="UniProtKB-SubCell"/>
</dbReference>
<dbReference type="Pfam" id="PF00482">
    <property type="entry name" value="T2SSF"/>
    <property type="match status" value="2"/>
</dbReference>
<keyword evidence="9" id="KW-0282">Flagellum</keyword>
<evidence type="ECO:0000256" key="1">
    <source>
        <dbReference type="ARBA" id="ARBA00004651"/>
    </source>
</evidence>
<evidence type="ECO:0000256" key="2">
    <source>
        <dbReference type="ARBA" id="ARBA00022475"/>
    </source>
</evidence>
<reference evidence="9" key="2">
    <citation type="submission" date="2016-10" db="EMBL/GenBank/DDBJ databases">
        <authorList>
            <person name="de Groot N.N."/>
        </authorList>
    </citation>
    <scope>NUCLEOTIDE SEQUENCE [LARGE SCALE GENOMIC DNA]</scope>
    <source>
        <strain evidence="9">CGMCC 1.12397</strain>
    </source>
</reference>
<keyword evidence="5 6" id="KW-0472">Membrane</keyword>
<name>A0A1H1BK68_9EURY</name>
<keyword evidence="9" id="KW-0966">Cell projection</keyword>
<evidence type="ECO:0000256" key="4">
    <source>
        <dbReference type="ARBA" id="ARBA00022989"/>
    </source>
</evidence>
<dbReference type="AlphaFoldDB" id="A0A1H1BK68"/>
<dbReference type="Proteomes" id="UP000255421">
    <property type="component" value="Unassembled WGS sequence"/>
</dbReference>
<dbReference type="InterPro" id="IPR042094">
    <property type="entry name" value="T2SS_GspF_sf"/>
</dbReference>
<evidence type="ECO:0000313" key="9">
    <source>
        <dbReference type="EMBL" id="SDQ52253.1"/>
    </source>
</evidence>
<evidence type="ECO:0000256" key="3">
    <source>
        <dbReference type="ARBA" id="ARBA00022692"/>
    </source>
</evidence>
<dbReference type="RefSeq" id="WP_092536166.1">
    <property type="nucleotide sequence ID" value="NZ_FNKQ01000002.1"/>
</dbReference>
<feature type="transmembrane region" description="Helical" evidence="6">
    <location>
        <begin position="435"/>
        <end position="453"/>
    </location>
</feature>